<protein>
    <submittedName>
        <fullName evidence="1">Uncharacterized protein</fullName>
    </submittedName>
</protein>
<organism evidence="1 2">
    <name type="scientific">Apiospora aurea</name>
    <dbReference type="NCBI Taxonomy" id="335848"/>
    <lineage>
        <taxon>Eukaryota</taxon>
        <taxon>Fungi</taxon>
        <taxon>Dikarya</taxon>
        <taxon>Ascomycota</taxon>
        <taxon>Pezizomycotina</taxon>
        <taxon>Sordariomycetes</taxon>
        <taxon>Xylariomycetidae</taxon>
        <taxon>Amphisphaeriales</taxon>
        <taxon>Apiosporaceae</taxon>
        <taxon>Apiospora</taxon>
    </lineage>
</organism>
<dbReference type="RefSeq" id="XP_066702509.1">
    <property type="nucleotide sequence ID" value="XM_066842647.1"/>
</dbReference>
<comment type="caution">
    <text evidence="1">The sequence shown here is derived from an EMBL/GenBank/DDBJ whole genome shotgun (WGS) entry which is preliminary data.</text>
</comment>
<reference evidence="1 2" key="1">
    <citation type="submission" date="2023-01" db="EMBL/GenBank/DDBJ databases">
        <title>Analysis of 21 Apiospora genomes using comparative genomics revels a genus with tremendous synthesis potential of carbohydrate active enzymes and secondary metabolites.</title>
        <authorList>
            <person name="Sorensen T."/>
        </authorList>
    </citation>
    <scope>NUCLEOTIDE SEQUENCE [LARGE SCALE GENOMIC DNA]</scope>
    <source>
        <strain evidence="1 2">CBS 24483</strain>
    </source>
</reference>
<evidence type="ECO:0000313" key="2">
    <source>
        <dbReference type="Proteomes" id="UP001391051"/>
    </source>
</evidence>
<name>A0ABR1QKE2_9PEZI</name>
<evidence type="ECO:0000313" key="1">
    <source>
        <dbReference type="EMBL" id="KAK7957203.1"/>
    </source>
</evidence>
<dbReference type="Proteomes" id="UP001391051">
    <property type="component" value="Unassembled WGS sequence"/>
</dbReference>
<dbReference type="EMBL" id="JAQQWE010000004">
    <property type="protein sequence ID" value="KAK7957203.1"/>
    <property type="molecule type" value="Genomic_DNA"/>
</dbReference>
<proteinExistence type="predicted"/>
<accession>A0ABR1QKE2</accession>
<keyword evidence="2" id="KW-1185">Reference proteome</keyword>
<sequence length="125" mass="14939">MRKQRQSIALTFEHCRYYPGPSLPRPIGLAAIGRPPWNLERIYLLVDVYDWAPEGKLSGPWWDPINKLWTKIPKARDRDSVYYEVDISLARDLHLQDVVELKEGWDRLMEVFYVCQYEMRIQMNI</sequence>
<gene>
    <name evidence="1" type="ORF">PG986_006425</name>
</gene>
<dbReference type="GeneID" id="92075709"/>